<sequence length="351" mass="40070">MNKDWAEKNKRMQSLIGKEASFREGLDVLFELRDELFGQISSIVKTFPAEAFYQMPFAGAEGYHSKTLAYSMWHIFRIEDIVAHTLIAQDDQVLFTDGWLKKTKSPLITTGNELKGAEIAHFSEQLDVKAVFEYCRAVMESTNGLLGKLEYKDLKRKFSDADRERLIGSRCVSNDEDAFWLIDYWCGKDIRGLIQMPFSRHWIMHIEAMCRIKNKLCQKARKGVDPIAYCGLSCNHCFLKDWCGGCRTAYNTCSYATCSPDGVCPNTACCREKGLDGCWGCEELSGCRKGFYAEKDINAIKAMALFIRKHGKTELAAVLDRLHQQNDFQKIQEVLGENLEQGLEILEQNRK</sequence>
<dbReference type="Proteomes" id="UP000682782">
    <property type="component" value="Chromosome"/>
</dbReference>
<reference evidence="1" key="1">
    <citation type="submission" date="2021-01" db="EMBL/GenBank/DDBJ databases">
        <title>Complete genome sequence of Clostridiales bacterium R-7.</title>
        <authorList>
            <person name="Mahoney-Kurpe S.C."/>
            <person name="Palevich N."/>
            <person name="Koike S."/>
            <person name="Moon C.D."/>
            <person name="Attwood G.T."/>
        </authorList>
    </citation>
    <scope>NUCLEOTIDE SEQUENCE</scope>
    <source>
        <strain evidence="1">R-7</strain>
    </source>
</reference>
<keyword evidence="2" id="KW-1185">Reference proteome</keyword>
<dbReference type="EMBL" id="CP068393">
    <property type="protein sequence ID" value="QUC67451.1"/>
    <property type="molecule type" value="Genomic_DNA"/>
</dbReference>
<accession>A0AC61NA84</accession>
<evidence type="ECO:0000313" key="2">
    <source>
        <dbReference type="Proteomes" id="UP000682782"/>
    </source>
</evidence>
<evidence type="ECO:0000313" key="1">
    <source>
        <dbReference type="EMBL" id="QUC67451.1"/>
    </source>
</evidence>
<gene>
    <name evidence="1" type="ORF">JYE49_01745</name>
</gene>
<organism evidence="1 2">
    <name type="scientific">Aristaeella hokkaidonensis</name>
    <dbReference type="NCBI Taxonomy" id="3046382"/>
    <lineage>
        <taxon>Bacteria</taxon>
        <taxon>Bacillati</taxon>
        <taxon>Bacillota</taxon>
        <taxon>Clostridia</taxon>
        <taxon>Eubacteriales</taxon>
        <taxon>Aristaeellaceae</taxon>
        <taxon>Aristaeella</taxon>
    </lineage>
</organism>
<protein>
    <submittedName>
        <fullName evidence="1">DUF3795 domain-containing protein</fullName>
    </submittedName>
</protein>
<name>A0AC61NA84_9FIRM</name>
<proteinExistence type="predicted"/>